<dbReference type="Proteomes" id="UP001476798">
    <property type="component" value="Unassembled WGS sequence"/>
</dbReference>
<evidence type="ECO:0000313" key="2">
    <source>
        <dbReference type="Proteomes" id="UP001476798"/>
    </source>
</evidence>
<name>A0ABV0MRV2_9TELE</name>
<comment type="caution">
    <text evidence="1">The sequence shown here is derived from an EMBL/GenBank/DDBJ whole genome shotgun (WGS) entry which is preliminary data.</text>
</comment>
<gene>
    <name evidence="1" type="ORF">GOODEAATRI_013840</name>
</gene>
<evidence type="ECO:0000313" key="1">
    <source>
        <dbReference type="EMBL" id="MEQ2161854.1"/>
    </source>
</evidence>
<dbReference type="EMBL" id="JAHRIO010010943">
    <property type="protein sequence ID" value="MEQ2161854.1"/>
    <property type="molecule type" value="Genomic_DNA"/>
</dbReference>
<protein>
    <submittedName>
        <fullName evidence="1">Uncharacterized protein</fullName>
    </submittedName>
</protein>
<reference evidence="1 2" key="1">
    <citation type="submission" date="2021-06" db="EMBL/GenBank/DDBJ databases">
        <authorList>
            <person name="Palmer J.M."/>
        </authorList>
    </citation>
    <scope>NUCLEOTIDE SEQUENCE [LARGE SCALE GENOMIC DNA]</scope>
    <source>
        <strain evidence="1 2">GA_2019</strain>
        <tissue evidence="1">Muscle</tissue>
    </source>
</reference>
<organism evidence="1 2">
    <name type="scientific">Goodea atripinnis</name>
    <dbReference type="NCBI Taxonomy" id="208336"/>
    <lineage>
        <taxon>Eukaryota</taxon>
        <taxon>Metazoa</taxon>
        <taxon>Chordata</taxon>
        <taxon>Craniata</taxon>
        <taxon>Vertebrata</taxon>
        <taxon>Euteleostomi</taxon>
        <taxon>Actinopterygii</taxon>
        <taxon>Neopterygii</taxon>
        <taxon>Teleostei</taxon>
        <taxon>Neoteleostei</taxon>
        <taxon>Acanthomorphata</taxon>
        <taxon>Ovalentaria</taxon>
        <taxon>Atherinomorphae</taxon>
        <taxon>Cyprinodontiformes</taxon>
        <taxon>Goodeidae</taxon>
        <taxon>Goodea</taxon>
    </lineage>
</organism>
<proteinExistence type="predicted"/>
<sequence length="109" mass="12076">MCRSTILSQVSLDSSLALPMVERFLVDLVCGQVCFGQVTNSKRPNSALSLSLYWRGASTALQCPGDKNLCSLQASFWLALLSSQGNYGHYESSNIMFRRSRPTTPFFKS</sequence>
<accession>A0ABV0MRV2</accession>
<keyword evidence="2" id="KW-1185">Reference proteome</keyword>